<sequence length="76" mass="8523">MASQAREKFATQVNSEILTSIRTIARSEGRQLQAVVDEALADLIEKRKQSKPRANVMAAYQASHEKFGTLYKKLAE</sequence>
<comment type="caution">
    <text evidence="1">The sequence shown here is derived from an EMBL/GenBank/DDBJ whole genome shotgun (WGS) entry which is preliminary data.</text>
</comment>
<dbReference type="AlphaFoldDB" id="A0AAW9DLK8"/>
<dbReference type="Proteomes" id="UP001279553">
    <property type="component" value="Unassembled WGS sequence"/>
</dbReference>
<reference evidence="1 2" key="1">
    <citation type="submission" date="2023-11" db="EMBL/GenBank/DDBJ databases">
        <title>MicrobeMod: A computational toolkit for identifying prokaryotic methylation and restriction-modification with nanopore sequencing.</title>
        <authorList>
            <person name="Crits-Christoph A."/>
            <person name="Kang S.C."/>
            <person name="Lee H."/>
            <person name="Ostrov N."/>
        </authorList>
    </citation>
    <scope>NUCLEOTIDE SEQUENCE [LARGE SCALE GENOMIC DNA]</scope>
    <source>
        <strain evidence="1 2">DSMZ 700</strain>
    </source>
</reference>
<evidence type="ECO:0000313" key="2">
    <source>
        <dbReference type="Proteomes" id="UP001279553"/>
    </source>
</evidence>
<organism evidence="1 2">
    <name type="scientific">Acidiphilium acidophilum</name>
    <name type="common">Thiobacillus acidophilus</name>
    <dbReference type="NCBI Taxonomy" id="76588"/>
    <lineage>
        <taxon>Bacteria</taxon>
        <taxon>Pseudomonadati</taxon>
        <taxon>Pseudomonadota</taxon>
        <taxon>Alphaproteobacteria</taxon>
        <taxon>Acetobacterales</taxon>
        <taxon>Acidocellaceae</taxon>
        <taxon>Acidiphilium</taxon>
    </lineage>
</organism>
<evidence type="ECO:0000313" key="1">
    <source>
        <dbReference type="EMBL" id="MDX5929781.1"/>
    </source>
</evidence>
<name>A0AAW9DLK8_ACIAO</name>
<proteinExistence type="predicted"/>
<protein>
    <submittedName>
        <fullName evidence="1">Uncharacterized protein</fullName>
    </submittedName>
</protein>
<dbReference type="RefSeq" id="WP_319612777.1">
    <property type="nucleotide sequence ID" value="NZ_JAWXYB010000018.1"/>
</dbReference>
<dbReference type="EMBL" id="JAWXYB010000018">
    <property type="protein sequence ID" value="MDX5929781.1"/>
    <property type="molecule type" value="Genomic_DNA"/>
</dbReference>
<accession>A0AAW9DLK8</accession>
<keyword evidence="2" id="KW-1185">Reference proteome</keyword>
<gene>
    <name evidence="1" type="ORF">SIL87_03265</name>
</gene>